<evidence type="ECO:0000256" key="5">
    <source>
        <dbReference type="ARBA" id="ARBA00022695"/>
    </source>
</evidence>
<evidence type="ECO:0000313" key="13">
    <source>
        <dbReference type="EMBL" id="AKF12814.1"/>
    </source>
</evidence>
<keyword evidence="11" id="KW-0694">RNA-binding</keyword>
<dbReference type="CDD" id="cd00077">
    <property type="entry name" value="HDc"/>
    <property type="match status" value="1"/>
</dbReference>
<dbReference type="GO" id="GO:0001680">
    <property type="term" value="P:tRNA 3'-terminal CCA addition"/>
    <property type="evidence" value="ECO:0007669"/>
    <property type="project" value="InterPro"/>
</dbReference>
<dbReference type="Pfam" id="PF01743">
    <property type="entry name" value="PolyA_pol"/>
    <property type="match status" value="1"/>
</dbReference>
<evidence type="ECO:0000256" key="1">
    <source>
        <dbReference type="ARBA" id="ARBA00001946"/>
    </source>
</evidence>
<evidence type="ECO:0000259" key="12">
    <source>
        <dbReference type="PROSITE" id="PS51831"/>
    </source>
</evidence>
<evidence type="ECO:0000256" key="3">
    <source>
        <dbReference type="ARBA" id="ARBA00022679"/>
    </source>
</evidence>
<dbReference type="PANTHER" id="PTHR47545:SF1">
    <property type="entry name" value="MULTIFUNCTIONAL CCA PROTEIN"/>
    <property type="match status" value="1"/>
</dbReference>
<dbReference type="SUPFAM" id="SSF81301">
    <property type="entry name" value="Nucleotidyltransferase"/>
    <property type="match status" value="1"/>
</dbReference>
<keyword evidence="6" id="KW-0479">Metal-binding</keyword>
<dbReference type="Pfam" id="PF12627">
    <property type="entry name" value="PolyA_pol_RNAbd"/>
    <property type="match status" value="1"/>
</dbReference>
<dbReference type="GO" id="GO:0042245">
    <property type="term" value="P:RNA repair"/>
    <property type="evidence" value="ECO:0007669"/>
    <property type="project" value="UniProtKB-KW"/>
</dbReference>
<dbReference type="SUPFAM" id="SSF81891">
    <property type="entry name" value="Poly A polymerase C-terminal region-like"/>
    <property type="match status" value="1"/>
</dbReference>
<keyword evidence="5" id="KW-0548">Nucleotidyltransferase</keyword>
<dbReference type="InterPro" id="IPR012006">
    <property type="entry name" value="CCA_bact"/>
</dbReference>
<dbReference type="InterPro" id="IPR002646">
    <property type="entry name" value="PolA_pol_head_dom"/>
</dbReference>
<dbReference type="Proteomes" id="UP000221947">
    <property type="component" value="Segment"/>
</dbReference>
<dbReference type="PROSITE" id="PS51831">
    <property type="entry name" value="HD"/>
    <property type="match status" value="1"/>
</dbReference>
<evidence type="ECO:0000256" key="8">
    <source>
        <dbReference type="ARBA" id="ARBA00022800"/>
    </source>
</evidence>
<dbReference type="Gene3D" id="1.10.3090.10">
    <property type="entry name" value="cca-adding enzyme, domain 2"/>
    <property type="match status" value="1"/>
</dbReference>
<dbReference type="PANTHER" id="PTHR47545">
    <property type="entry name" value="MULTIFUNCTIONAL CCA PROTEIN"/>
    <property type="match status" value="1"/>
</dbReference>
<evidence type="ECO:0000313" key="14">
    <source>
        <dbReference type="Proteomes" id="UP000221947"/>
    </source>
</evidence>
<proteinExistence type="predicted"/>
<evidence type="ECO:0000256" key="10">
    <source>
        <dbReference type="ARBA" id="ARBA00022842"/>
    </source>
</evidence>
<gene>
    <name evidence="13" type="ORF">PHIM7_269</name>
</gene>
<keyword evidence="9" id="KW-0067">ATP-binding</keyword>
<keyword evidence="2" id="KW-0533">Nickel</keyword>
<keyword evidence="3" id="KW-0808">Transferase</keyword>
<evidence type="ECO:0000256" key="6">
    <source>
        <dbReference type="ARBA" id="ARBA00022723"/>
    </source>
</evidence>
<organism evidence="13 14">
    <name type="scientific">Sinorhizobium phage phiM7</name>
    <dbReference type="NCBI Taxonomy" id="1647403"/>
    <lineage>
        <taxon>Viruses</taxon>
        <taxon>Duplodnaviria</taxon>
        <taxon>Heunggongvirae</taxon>
        <taxon>Uroviricota</taxon>
        <taxon>Caudoviricetes</taxon>
        <taxon>Emdodecavirus</taxon>
        <taxon>Emdodecavirus M7</taxon>
    </lineage>
</organism>
<dbReference type="GO" id="GO:0046872">
    <property type="term" value="F:metal ion binding"/>
    <property type="evidence" value="ECO:0007669"/>
    <property type="project" value="UniProtKB-KW"/>
</dbReference>
<protein>
    <submittedName>
        <fullName evidence="13">CCA-adding protein</fullName>
    </submittedName>
</protein>
<sequence>MIKYLVGGAVRDLKMGMMPKDEDYVWVGATPADMIDMGMKQVGADFPVFLDAQNREHALARIERKIGEGYKGFECAFDTSITIEQDLMRRDLTINAMAMFMDGEVIDPFGGMDDLKNKVLRHVNAETFKEDPLRVLRVARFLARWKDFDVAPETFKLLQEMAATGELKTLQADRVWKETEKALSEEMPSRFFVFLQMIGALNDVFPEVAALGGVPQPYKYHPEGDCFIHTMMVLDQMTATYHSPVARFAALCHDLGKATSDPAKLPHHYGHEQRGEGIIERMAERLPVPNEYKEIAIAVAKYHTHIHNFDKLNSKTIVKMFDDLPHRRYEGDVMWILPTVSECDHKGRTSFFANRNYPNATKATQVFLKLSEYKTSDHKPVEEIKEMKPEAIRDFNYRTKTRIVAEMRGVE</sequence>
<dbReference type="InterPro" id="IPR032828">
    <property type="entry name" value="PolyA_RNA-bd"/>
</dbReference>
<feature type="domain" description="HD" evidence="12">
    <location>
        <begin position="226"/>
        <end position="327"/>
    </location>
</feature>
<dbReference type="InterPro" id="IPR003607">
    <property type="entry name" value="HD/PDEase_dom"/>
</dbReference>
<keyword evidence="4" id="KW-0819">tRNA processing</keyword>
<keyword evidence="8" id="KW-0692">RNA repair</keyword>
<dbReference type="GO" id="GO:0004810">
    <property type="term" value="F:CCA tRNA nucleotidyltransferase activity"/>
    <property type="evidence" value="ECO:0007669"/>
    <property type="project" value="InterPro"/>
</dbReference>
<dbReference type="NCBIfam" id="NF008137">
    <property type="entry name" value="PRK10885.1"/>
    <property type="match status" value="1"/>
</dbReference>
<reference evidence="13 14" key="1">
    <citation type="submission" date="2015-04" db="EMBL/GenBank/DDBJ databases">
        <authorList>
            <person name="Schouten J.T."/>
            <person name="Crockett J.T."/>
            <person name="Hodson T.S."/>
            <person name="Hyde J.R."/>
            <person name="Smith T.A."/>
            <person name="Merrill B.D."/>
            <person name="Crook M.B."/>
            <person name="Griffitts J.S."/>
            <person name="Burnett S.H."/>
            <person name="Grose J.H."/>
            <person name="Breakwell D.P."/>
        </authorList>
    </citation>
    <scope>NUCLEOTIDE SEQUENCE [LARGE SCALE GENOMIC DNA]</scope>
</reference>
<dbReference type="Gene3D" id="3.30.460.10">
    <property type="entry name" value="Beta Polymerase, domain 2"/>
    <property type="match status" value="1"/>
</dbReference>
<evidence type="ECO:0000256" key="7">
    <source>
        <dbReference type="ARBA" id="ARBA00022741"/>
    </source>
</evidence>
<comment type="cofactor">
    <cofactor evidence="1">
        <name>Mg(2+)</name>
        <dbReference type="ChEBI" id="CHEBI:18420"/>
    </cofactor>
</comment>
<evidence type="ECO:0000256" key="2">
    <source>
        <dbReference type="ARBA" id="ARBA00022596"/>
    </source>
</evidence>
<keyword evidence="10" id="KW-0460">Magnesium</keyword>
<accession>A0A0F6WBV9</accession>
<dbReference type="InterPro" id="IPR043519">
    <property type="entry name" value="NT_sf"/>
</dbReference>
<dbReference type="Pfam" id="PF01966">
    <property type="entry name" value="HD"/>
    <property type="match status" value="1"/>
</dbReference>
<dbReference type="GO" id="GO:0003723">
    <property type="term" value="F:RNA binding"/>
    <property type="evidence" value="ECO:0007669"/>
    <property type="project" value="UniProtKB-KW"/>
</dbReference>
<dbReference type="InterPro" id="IPR050124">
    <property type="entry name" value="tRNA_CCA-adding_enzyme"/>
</dbReference>
<dbReference type="PIRSF" id="PIRSF000813">
    <property type="entry name" value="CCA_bact"/>
    <property type="match status" value="1"/>
</dbReference>
<keyword evidence="14" id="KW-1185">Reference proteome</keyword>
<dbReference type="InterPro" id="IPR006674">
    <property type="entry name" value="HD_domain"/>
</dbReference>
<dbReference type="GO" id="GO:0005524">
    <property type="term" value="F:ATP binding"/>
    <property type="evidence" value="ECO:0007669"/>
    <property type="project" value="UniProtKB-KW"/>
</dbReference>
<keyword evidence="7" id="KW-0547">Nucleotide-binding</keyword>
<evidence type="ECO:0000256" key="11">
    <source>
        <dbReference type="ARBA" id="ARBA00022884"/>
    </source>
</evidence>
<dbReference type="EMBL" id="KR052480">
    <property type="protein sequence ID" value="AKF12814.1"/>
    <property type="molecule type" value="Genomic_DNA"/>
</dbReference>
<evidence type="ECO:0000256" key="4">
    <source>
        <dbReference type="ARBA" id="ARBA00022694"/>
    </source>
</evidence>
<name>A0A0F6WBV9_9CAUD</name>
<evidence type="ECO:0000256" key="9">
    <source>
        <dbReference type="ARBA" id="ARBA00022840"/>
    </source>
</evidence>